<dbReference type="Pfam" id="PF14543">
    <property type="entry name" value="TAXi_N"/>
    <property type="match status" value="1"/>
</dbReference>
<dbReference type="InterPro" id="IPR001461">
    <property type="entry name" value="Aspartic_peptidase_A1"/>
</dbReference>
<evidence type="ECO:0000256" key="4">
    <source>
        <dbReference type="ARBA" id="ARBA00022692"/>
    </source>
</evidence>
<dbReference type="EMBL" id="BLLK01000052">
    <property type="protein sequence ID" value="GFH56474.1"/>
    <property type="molecule type" value="Genomic_DNA"/>
</dbReference>
<dbReference type="InterPro" id="IPR033121">
    <property type="entry name" value="PEPTIDASE_A1"/>
</dbReference>
<dbReference type="Proteomes" id="UP001054902">
    <property type="component" value="Unassembled WGS sequence"/>
</dbReference>
<evidence type="ECO:0000313" key="13">
    <source>
        <dbReference type="Proteomes" id="UP001054902"/>
    </source>
</evidence>
<dbReference type="PANTHER" id="PTHR13683">
    <property type="entry name" value="ASPARTYL PROTEASES"/>
    <property type="match status" value="1"/>
</dbReference>
<keyword evidence="13" id="KW-1185">Reference proteome</keyword>
<keyword evidence="6" id="KW-0378">Hydrolase</keyword>
<dbReference type="PANTHER" id="PTHR13683:SF375">
    <property type="entry name" value="PEPTIDASE A1 DOMAIN-CONTAINING PROTEIN"/>
    <property type="match status" value="1"/>
</dbReference>
<dbReference type="PROSITE" id="PS51767">
    <property type="entry name" value="PEPTIDASE_A1"/>
    <property type="match status" value="1"/>
</dbReference>
<evidence type="ECO:0000256" key="1">
    <source>
        <dbReference type="ARBA" id="ARBA00004370"/>
    </source>
</evidence>
<evidence type="ECO:0000256" key="8">
    <source>
        <dbReference type="ARBA" id="ARBA00023136"/>
    </source>
</evidence>
<dbReference type="CDD" id="cd05471">
    <property type="entry name" value="pepsin_like"/>
    <property type="match status" value="1"/>
</dbReference>
<organism evidence="12 13">
    <name type="scientific">Chaetoceros tenuissimus</name>
    <dbReference type="NCBI Taxonomy" id="426638"/>
    <lineage>
        <taxon>Eukaryota</taxon>
        <taxon>Sar</taxon>
        <taxon>Stramenopiles</taxon>
        <taxon>Ochrophyta</taxon>
        <taxon>Bacillariophyta</taxon>
        <taxon>Coscinodiscophyceae</taxon>
        <taxon>Chaetocerotophycidae</taxon>
        <taxon>Chaetocerotales</taxon>
        <taxon>Chaetocerotaceae</taxon>
        <taxon>Chaetoceros</taxon>
    </lineage>
</organism>
<feature type="region of interest" description="Disordered" evidence="9">
    <location>
        <begin position="450"/>
        <end position="525"/>
    </location>
</feature>
<feature type="region of interest" description="Disordered" evidence="9">
    <location>
        <begin position="1"/>
        <end position="38"/>
    </location>
</feature>
<dbReference type="InterPro" id="IPR021109">
    <property type="entry name" value="Peptidase_aspartic_dom_sf"/>
</dbReference>
<gene>
    <name evidence="12" type="ORF">CTEN210_12950</name>
</gene>
<keyword evidence="3" id="KW-0645">Protease</keyword>
<keyword evidence="5" id="KW-0732">Signal</keyword>
<evidence type="ECO:0000256" key="7">
    <source>
        <dbReference type="ARBA" id="ARBA00022989"/>
    </source>
</evidence>
<evidence type="ECO:0000256" key="5">
    <source>
        <dbReference type="ARBA" id="ARBA00022729"/>
    </source>
</evidence>
<evidence type="ECO:0000256" key="9">
    <source>
        <dbReference type="SAM" id="MobiDB-lite"/>
    </source>
</evidence>
<sequence length="673" mass="75477">MREAATASEKQKKEGIRRNDDDSSLTHSTKDYSRLNSDQALYQRRRKRSVEEDTIDGMHFVQYSIGSPKLPKRIRLAVDLNSDYTLINCVSDSSTDLVPAISLPSQSNTFDPINCETCSTGKCEISESGEERCILSADKWTSYLARDVIHTSLGSFNMEFACMKESIWFSRTLQQSANGIIGLSTAQTSFIQQMYQADIIDAPIFSLCFEQYQDEDLNNAGSLSIGSASALDSQYFTSALYYMESFNLWGNYGVMIRNIYLRKDGGTSIAEFTYFRDEIAEKLDFEKFGASFPSGAIIDNLQTQLSLNVAINNSFIEVWERQAGRSFTYDLMQLTKDEFQRLPTILLQVKASDVASITNGENLGTVGIVGSTLDPDSPNDIVIAIPSSLYMIEETSGFYRMQIVWSNQGSILGTNIFQKKQLVFDPNSYRIGIAGILQCMEEESDETYYRTDDPNYYQAPSQSYYRTTPPTATSQQKQPTVSPPTSGFQEFRPSNYYIDTDGNTSPSTPTSPPTRIKAREIEGRKGSRGATATVWTIITLFLFLLLVFLGYRAFLWFKNRNERNNKQDQDEASQASVSLTHSLRMAGDTMLPPTPARKGPGTNKRIEENENVNDDTNDATVTSDETIPISKERYDSDDETAVAGNRSKTREEETTTPLIMDAYKVASETSVFQ</sequence>
<feature type="region of interest" description="Disordered" evidence="9">
    <location>
        <begin position="583"/>
        <end position="655"/>
    </location>
</feature>
<dbReference type="GO" id="GO:0016020">
    <property type="term" value="C:membrane"/>
    <property type="evidence" value="ECO:0007669"/>
    <property type="project" value="UniProtKB-SubCell"/>
</dbReference>
<dbReference type="GO" id="GO:0006508">
    <property type="term" value="P:proteolysis"/>
    <property type="evidence" value="ECO:0007669"/>
    <property type="project" value="UniProtKB-KW"/>
</dbReference>
<keyword evidence="8 10" id="KW-0472">Membrane</keyword>
<proteinExistence type="inferred from homology"/>
<name>A0AAD3D5L2_9STRA</name>
<dbReference type="GO" id="GO:0004190">
    <property type="term" value="F:aspartic-type endopeptidase activity"/>
    <property type="evidence" value="ECO:0007669"/>
    <property type="project" value="InterPro"/>
</dbReference>
<accession>A0AAD3D5L2</accession>
<feature type="compositionally biased region" description="Basic and acidic residues" evidence="9">
    <location>
        <begin position="1"/>
        <end position="21"/>
    </location>
</feature>
<comment type="similarity">
    <text evidence="2">Belongs to the peptidase A1 family.</text>
</comment>
<comment type="caution">
    <text evidence="12">The sequence shown here is derived from an EMBL/GenBank/DDBJ whole genome shotgun (WGS) entry which is preliminary data.</text>
</comment>
<evidence type="ECO:0000256" key="10">
    <source>
        <dbReference type="SAM" id="Phobius"/>
    </source>
</evidence>
<evidence type="ECO:0000256" key="6">
    <source>
        <dbReference type="ARBA" id="ARBA00022801"/>
    </source>
</evidence>
<dbReference type="Gene3D" id="2.40.70.10">
    <property type="entry name" value="Acid Proteases"/>
    <property type="match status" value="2"/>
</dbReference>
<feature type="domain" description="Peptidase A1" evidence="11">
    <location>
        <begin position="59"/>
        <end position="434"/>
    </location>
</feature>
<feature type="transmembrane region" description="Helical" evidence="10">
    <location>
        <begin position="534"/>
        <end position="557"/>
    </location>
</feature>
<keyword evidence="7 10" id="KW-1133">Transmembrane helix</keyword>
<dbReference type="SUPFAM" id="SSF50630">
    <property type="entry name" value="Acid proteases"/>
    <property type="match status" value="1"/>
</dbReference>
<protein>
    <recommendedName>
        <fullName evidence="11">Peptidase A1 domain-containing protein</fullName>
    </recommendedName>
</protein>
<evidence type="ECO:0000259" key="11">
    <source>
        <dbReference type="PROSITE" id="PS51767"/>
    </source>
</evidence>
<evidence type="ECO:0000313" key="12">
    <source>
        <dbReference type="EMBL" id="GFH56474.1"/>
    </source>
</evidence>
<evidence type="ECO:0000256" key="3">
    <source>
        <dbReference type="ARBA" id="ARBA00022670"/>
    </source>
</evidence>
<dbReference type="InterPro" id="IPR034164">
    <property type="entry name" value="Pepsin-like_dom"/>
</dbReference>
<keyword evidence="4 10" id="KW-0812">Transmembrane</keyword>
<evidence type="ECO:0000256" key="2">
    <source>
        <dbReference type="ARBA" id="ARBA00007447"/>
    </source>
</evidence>
<dbReference type="AlphaFoldDB" id="A0AAD3D5L2"/>
<feature type="compositionally biased region" description="Polar residues" evidence="9">
    <location>
        <begin position="458"/>
        <end position="488"/>
    </location>
</feature>
<comment type="subcellular location">
    <subcellularLocation>
        <location evidence="1">Membrane</location>
    </subcellularLocation>
</comment>
<dbReference type="InterPro" id="IPR032861">
    <property type="entry name" value="TAXi_N"/>
</dbReference>
<reference evidence="12 13" key="1">
    <citation type="journal article" date="2021" name="Sci. Rep.">
        <title>The genome of the diatom Chaetoceros tenuissimus carries an ancient integrated fragment of an extant virus.</title>
        <authorList>
            <person name="Hongo Y."/>
            <person name="Kimura K."/>
            <person name="Takaki Y."/>
            <person name="Yoshida Y."/>
            <person name="Baba S."/>
            <person name="Kobayashi G."/>
            <person name="Nagasaki K."/>
            <person name="Hano T."/>
            <person name="Tomaru Y."/>
        </authorList>
    </citation>
    <scope>NUCLEOTIDE SEQUENCE [LARGE SCALE GENOMIC DNA]</scope>
    <source>
        <strain evidence="12 13">NIES-3715</strain>
    </source>
</reference>